<gene>
    <name evidence="3" type="ORF">GCM10022228_00240</name>
</gene>
<dbReference type="EMBL" id="BAAAZT010000005">
    <property type="protein sequence ID" value="GAA3893114.1"/>
    <property type="molecule type" value="Genomic_DNA"/>
</dbReference>
<protein>
    <submittedName>
        <fullName evidence="3">Uncharacterized protein</fullName>
    </submittedName>
</protein>
<feature type="compositionally biased region" description="Basic and acidic residues" evidence="2">
    <location>
        <begin position="75"/>
        <end position="88"/>
    </location>
</feature>
<evidence type="ECO:0000256" key="1">
    <source>
        <dbReference type="SAM" id="Coils"/>
    </source>
</evidence>
<keyword evidence="4" id="KW-1185">Reference proteome</keyword>
<dbReference type="RefSeq" id="WP_344701059.1">
    <property type="nucleotide sequence ID" value="NZ_BAAAZT010000005.1"/>
</dbReference>
<feature type="region of interest" description="Disordered" evidence="2">
    <location>
        <begin position="1"/>
        <end position="98"/>
    </location>
</feature>
<name>A0ABP7L5Y1_9GAMM</name>
<keyword evidence="1" id="KW-0175">Coiled coil</keyword>
<proteinExistence type="predicted"/>
<feature type="coiled-coil region" evidence="1">
    <location>
        <begin position="312"/>
        <end position="407"/>
    </location>
</feature>
<sequence>MSDAPKDEKKFVPIFNKTTGVASRGKAQAGKALNANKQSDTEPSAPDALLEGSQEHRGSQQGGQGHPIGSSRGSESGDRSNQELDKTSDTSTRSKGSKDITRVSDIIQRFYASSGVPKKITEPALKKLEERTLLAVQRSGLLELAQREDASLARTLNLAFAAFEIHSNRTIKDLLLKFAVDAGREGFDLAMESVDDWLPLTDEERPPIKELFRRYAARTEQIATNKEMPAKDKKKRQAKLRNLLFLSMIWQANQGWAREEEILRFLRAEGLFTTRTHYPTQATEALLKSAYAQASTDFSPLGWLSLQIENTRTRQASDLERLERDVERLTNERDQARQAHSALRREHNALLARVKELEQSLHHEKQNAKTTSVHLEDDKHRLRSQVVKALRSEVPRLEEALIALQRDPPKLHIVSHYVDETLGQLKKILSDTEGE</sequence>
<evidence type="ECO:0000313" key="3">
    <source>
        <dbReference type="EMBL" id="GAA3893114.1"/>
    </source>
</evidence>
<evidence type="ECO:0000313" key="4">
    <source>
        <dbReference type="Proteomes" id="UP001500133"/>
    </source>
</evidence>
<evidence type="ECO:0000256" key="2">
    <source>
        <dbReference type="SAM" id="MobiDB-lite"/>
    </source>
</evidence>
<organism evidence="3 4">
    <name type="scientific">Halomonas cibimaris</name>
    <dbReference type="NCBI Taxonomy" id="657012"/>
    <lineage>
        <taxon>Bacteria</taxon>
        <taxon>Pseudomonadati</taxon>
        <taxon>Pseudomonadota</taxon>
        <taxon>Gammaproteobacteria</taxon>
        <taxon>Oceanospirillales</taxon>
        <taxon>Halomonadaceae</taxon>
        <taxon>Halomonas</taxon>
    </lineage>
</organism>
<feature type="compositionally biased region" description="Basic and acidic residues" evidence="2">
    <location>
        <begin position="1"/>
        <end position="11"/>
    </location>
</feature>
<comment type="caution">
    <text evidence="3">The sequence shown here is derived from an EMBL/GenBank/DDBJ whole genome shotgun (WGS) entry which is preliminary data.</text>
</comment>
<accession>A0ABP7L5Y1</accession>
<reference evidence="4" key="1">
    <citation type="journal article" date="2019" name="Int. J. Syst. Evol. Microbiol.">
        <title>The Global Catalogue of Microorganisms (GCM) 10K type strain sequencing project: providing services to taxonomists for standard genome sequencing and annotation.</title>
        <authorList>
            <consortium name="The Broad Institute Genomics Platform"/>
            <consortium name="The Broad Institute Genome Sequencing Center for Infectious Disease"/>
            <person name="Wu L."/>
            <person name="Ma J."/>
        </authorList>
    </citation>
    <scope>NUCLEOTIDE SEQUENCE [LARGE SCALE GENOMIC DNA]</scope>
    <source>
        <strain evidence="4">JCM 16914</strain>
    </source>
</reference>
<dbReference type="Proteomes" id="UP001500133">
    <property type="component" value="Unassembled WGS sequence"/>
</dbReference>